<dbReference type="GeneID" id="2900245"/>
<sequence length="158" mass="18257">MIFLTSPKPIVTIGQSELEVNEDSLDLNYCKCHCDSCKFNCKYRRYLTTTIFIGIVIPPLWFINILMILYSCFWLKHDEIRYDEYIHSHDPKFASRNIVNIPPLNFNDEICEAIIAHHESLRSKTINLAMYSLGCVIVYGMFVGLLVYGILHPPASVH</sequence>
<evidence type="ECO:0000313" key="3">
    <source>
        <dbReference type="Proteomes" id="UP000000599"/>
    </source>
</evidence>
<feature type="transmembrane region" description="Helical" evidence="1">
    <location>
        <begin position="128"/>
        <end position="151"/>
    </location>
</feature>
<dbReference type="EMBL" id="CR382135">
    <property type="protein sequence ID" value="CAG85942.2"/>
    <property type="molecule type" value="Genomic_DNA"/>
</dbReference>
<dbReference type="RefSeq" id="XP_457892.2">
    <property type="nucleotide sequence ID" value="XM_457892.1"/>
</dbReference>
<dbReference type="VEuPathDB" id="FungiDB:DEHA2C04730g"/>
<dbReference type="KEGG" id="dha:DEHA2C04730g"/>
<keyword evidence="1" id="KW-1133">Transmembrane helix</keyword>
<dbReference type="Proteomes" id="UP000000599">
    <property type="component" value="Chromosome C"/>
</dbReference>
<keyword evidence="3" id="KW-1185">Reference proteome</keyword>
<keyword evidence="1" id="KW-0812">Transmembrane</keyword>
<proteinExistence type="predicted"/>
<dbReference type="AlphaFoldDB" id="Q6BV77"/>
<dbReference type="OrthoDB" id="4014450at2759"/>
<gene>
    <name evidence="2" type="ordered locus">DEHA2C04730g</name>
</gene>
<feature type="transmembrane region" description="Helical" evidence="1">
    <location>
        <begin position="51"/>
        <end position="75"/>
    </location>
</feature>
<evidence type="ECO:0000313" key="2">
    <source>
        <dbReference type="EMBL" id="CAG85942.2"/>
    </source>
</evidence>
<dbReference type="eggNOG" id="ENOG502RQIV">
    <property type="taxonomic scope" value="Eukaryota"/>
</dbReference>
<dbReference type="HOGENOM" id="CLU_1669346_0_0_1"/>
<keyword evidence="1" id="KW-0472">Membrane</keyword>
<dbReference type="InParanoid" id="Q6BV77"/>
<reference evidence="2 3" key="1">
    <citation type="journal article" date="2004" name="Nature">
        <title>Genome evolution in yeasts.</title>
        <authorList>
            <consortium name="Genolevures"/>
            <person name="Dujon B."/>
            <person name="Sherman D."/>
            <person name="Fischer G."/>
            <person name="Durrens P."/>
            <person name="Casaregola S."/>
            <person name="Lafontaine I."/>
            <person name="de Montigny J."/>
            <person name="Marck C."/>
            <person name="Neuveglise C."/>
            <person name="Talla E."/>
            <person name="Goffard N."/>
            <person name="Frangeul L."/>
            <person name="Aigle M."/>
            <person name="Anthouard V."/>
            <person name="Babour A."/>
            <person name="Barbe V."/>
            <person name="Barnay S."/>
            <person name="Blanchin S."/>
            <person name="Beckerich J.M."/>
            <person name="Beyne E."/>
            <person name="Bleykasten C."/>
            <person name="Boisrame A."/>
            <person name="Boyer J."/>
            <person name="Cattolico L."/>
            <person name="Confanioleri F."/>
            <person name="de Daruvar A."/>
            <person name="Despons L."/>
            <person name="Fabre E."/>
            <person name="Fairhead C."/>
            <person name="Ferry-Dumazet H."/>
            <person name="Groppi A."/>
            <person name="Hantraye F."/>
            <person name="Hennequin C."/>
            <person name="Jauniaux N."/>
            <person name="Joyet P."/>
            <person name="Kachouri R."/>
            <person name="Kerrest A."/>
            <person name="Koszul R."/>
            <person name="Lemaire M."/>
            <person name="Lesur I."/>
            <person name="Ma L."/>
            <person name="Muller H."/>
            <person name="Nicaud J.M."/>
            <person name="Nikolski M."/>
            <person name="Oztas S."/>
            <person name="Ozier-Kalogeropoulos O."/>
            <person name="Pellenz S."/>
            <person name="Potier S."/>
            <person name="Richard G.F."/>
            <person name="Straub M.L."/>
            <person name="Suleau A."/>
            <person name="Swennene D."/>
            <person name="Tekaia F."/>
            <person name="Wesolowski-Louvel M."/>
            <person name="Westhof E."/>
            <person name="Wirth B."/>
            <person name="Zeniou-Meyer M."/>
            <person name="Zivanovic I."/>
            <person name="Bolotin-Fukuhara M."/>
            <person name="Thierry A."/>
            <person name="Bouchier C."/>
            <person name="Caudron B."/>
            <person name="Scarpelli C."/>
            <person name="Gaillardin C."/>
            <person name="Weissenbach J."/>
            <person name="Wincker P."/>
            <person name="Souciet J.L."/>
        </authorList>
    </citation>
    <scope>NUCLEOTIDE SEQUENCE [LARGE SCALE GENOMIC DNA]</scope>
    <source>
        <strain evidence="3">ATCC 36239 / CBS 767 / BCRC 21394 / JCM 1990 / NBRC 0083 / IGC 2968</strain>
    </source>
</reference>
<protein>
    <submittedName>
        <fullName evidence="2">DEHA2C04730p</fullName>
    </submittedName>
</protein>
<name>Q6BV77_DEBHA</name>
<evidence type="ECO:0000256" key="1">
    <source>
        <dbReference type="SAM" id="Phobius"/>
    </source>
</evidence>
<accession>Q6BV77</accession>
<organism evidence="2 3">
    <name type="scientific">Debaryomyces hansenii (strain ATCC 36239 / CBS 767 / BCRC 21394 / JCM 1990 / NBRC 0083 / IGC 2968)</name>
    <name type="common">Yeast</name>
    <name type="synonym">Torulaspora hansenii</name>
    <dbReference type="NCBI Taxonomy" id="284592"/>
    <lineage>
        <taxon>Eukaryota</taxon>
        <taxon>Fungi</taxon>
        <taxon>Dikarya</taxon>
        <taxon>Ascomycota</taxon>
        <taxon>Saccharomycotina</taxon>
        <taxon>Pichiomycetes</taxon>
        <taxon>Debaryomycetaceae</taxon>
        <taxon>Debaryomyces</taxon>
    </lineage>
</organism>